<dbReference type="PRINTS" id="PR00502">
    <property type="entry name" value="NUDIXFAMILY"/>
</dbReference>
<evidence type="ECO:0000256" key="1">
    <source>
        <dbReference type="ARBA" id="ARBA00001946"/>
    </source>
</evidence>
<organism evidence="5 6">
    <name type="scientific">Spirosoma aureum</name>
    <dbReference type="NCBI Taxonomy" id="2692134"/>
    <lineage>
        <taxon>Bacteria</taxon>
        <taxon>Pseudomonadati</taxon>
        <taxon>Bacteroidota</taxon>
        <taxon>Cytophagia</taxon>
        <taxon>Cytophagales</taxon>
        <taxon>Cytophagaceae</taxon>
        <taxon>Spirosoma</taxon>
    </lineage>
</organism>
<gene>
    <name evidence="5" type="ORF">G8759_20825</name>
</gene>
<dbReference type="PANTHER" id="PTHR43046">
    <property type="entry name" value="GDP-MANNOSE MANNOSYL HYDROLASE"/>
    <property type="match status" value="1"/>
</dbReference>
<name>A0A6G9AZL6_9BACT</name>
<dbReference type="InterPro" id="IPR000086">
    <property type="entry name" value="NUDIX_hydrolase_dom"/>
</dbReference>
<dbReference type="KEGG" id="spib:G8759_20825"/>
<evidence type="ECO:0000259" key="4">
    <source>
        <dbReference type="PROSITE" id="PS51462"/>
    </source>
</evidence>
<protein>
    <submittedName>
        <fullName evidence="5">NUDIX hydrolase</fullName>
    </submittedName>
</protein>
<proteinExistence type="inferred from homology"/>
<dbReference type="RefSeq" id="WP_167219146.1">
    <property type="nucleotide sequence ID" value="NZ_CP050063.1"/>
</dbReference>
<dbReference type="CDD" id="cd18880">
    <property type="entry name" value="NUDIX_ADPRase"/>
    <property type="match status" value="1"/>
</dbReference>
<evidence type="ECO:0000256" key="2">
    <source>
        <dbReference type="ARBA" id="ARBA00022801"/>
    </source>
</evidence>
<accession>A0A6G9AZL6</accession>
<evidence type="ECO:0000313" key="5">
    <source>
        <dbReference type="EMBL" id="QIP17902.1"/>
    </source>
</evidence>
<dbReference type="AlphaFoldDB" id="A0A6G9AZL6"/>
<reference evidence="5 6" key="1">
    <citation type="submission" date="2020-03" db="EMBL/GenBank/DDBJ databases">
        <authorList>
            <person name="Kim M.K."/>
        </authorList>
    </citation>
    <scope>NUCLEOTIDE SEQUENCE [LARGE SCALE GENOMIC DNA]</scope>
    <source>
        <strain evidence="5 6">BT328</strain>
    </source>
</reference>
<evidence type="ECO:0000313" key="6">
    <source>
        <dbReference type="Proteomes" id="UP000501802"/>
    </source>
</evidence>
<feature type="domain" description="Nudix hydrolase" evidence="4">
    <location>
        <begin position="14"/>
        <end position="160"/>
    </location>
</feature>
<comment type="similarity">
    <text evidence="3">Belongs to the Nudix hydrolase family.</text>
</comment>
<dbReference type="Pfam" id="PF00293">
    <property type="entry name" value="NUDIX"/>
    <property type="match status" value="1"/>
</dbReference>
<dbReference type="EMBL" id="CP050063">
    <property type="protein sequence ID" value="QIP17902.1"/>
    <property type="molecule type" value="Genomic_DNA"/>
</dbReference>
<sequence length="162" mass="18324">MGKPQTEVVSIYGNRLRLRVCGLFREGNRLLMVRHRGLGPANTFWSPPGGGVEFGETAPNALIREFAEETGLDVAIGELLFVNEFVAPPLHAVELFFAVQRIGGSLRKGIDPEMRPDDQLIDEVRFMGFDEIKEQSPEKIHALFRYCSSLEDVFQLRGYLHY</sequence>
<dbReference type="Gene3D" id="3.90.79.10">
    <property type="entry name" value="Nucleoside Triphosphate Pyrophosphohydrolase"/>
    <property type="match status" value="1"/>
</dbReference>
<dbReference type="GO" id="GO:0016787">
    <property type="term" value="F:hydrolase activity"/>
    <property type="evidence" value="ECO:0007669"/>
    <property type="project" value="UniProtKB-KW"/>
</dbReference>
<comment type="cofactor">
    <cofactor evidence="1">
        <name>Mg(2+)</name>
        <dbReference type="ChEBI" id="CHEBI:18420"/>
    </cofactor>
</comment>
<dbReference type="InterPro" id="IPR015797">
    <property type="entry name" value="NUDIX_hydrolase-like_dom_sf"/>
</dbReference>
<evidence type="ECO:0000256" key="3">
    <source>
        <dbReference type="RuleBase" id="RU003476"/>
    </source>
</evidence>
<dbReference type="Proteomes" id="UP000501802">
    <property type="component" value="Chromosome"/>
</dbReference>
<dbReference type="PANTHER" id="PTHR43046:SF14">
    <property type="entry name" value="MUTT_NUDIX FAMILY PROTEIN"/>
    <property type="match status" value="1"/>
</dbReference>
<keyword evidence="2 3" id="KW-0378">Hydrolase</keyword>
<dbReference type="InterPro" id="IPR020476">
    <property type="entry name" value="Nudix_hydrolase"/>
</dbReference>
<dbReference type="PROSITE" id="PS51462">
    <property type="entry name" value="NUDIX"/>
    <property type="match status" value="1"/>
</dbReference>
<dbReference type="SUPFAM" id="SSF55811">
    <property type="entry name" value="Nudix"/>
    <property type="match status" value="1"/>
</dbReference>
<dbReference type="InterPro" id="IPR020084">
    <property type="entry name" value="NUDIX_hydrolase_CS"/>
</dbReference>
<keyword evidence="6" id="KW-1185">Reference proteome</keyword>
<dbReference type="PROSITE" id="PS00893">
    <property type="entry name" value="NUDIX_BOX"/>
    <property type="match status" value="1"/>
</dbReference>